<dbReference type="AlphaFoldDB" id="A0A9P0GE58"/>
<dbReference type="Proteomes" id="UP001153636">
    <property type="component" value="Chromosome 6"/>
</dbReference>
<evidence type="ECO:0000313" key="3">
    <source>
        <dbReference type="Proteomes" id="UP001153636"/>
    </source>
</evidence>
<feature type="region of interest" description="Disordered" evidence="1">
    <location>
        <begin position="48"/>
        <end position="70"/>
    </location>
</feature>
<accession>A0A9P0GE58</accession>
<feature type="compositionally biased region" description="Low complexity" evidence="1">
    <location>
        <begin position="48"/>
        <end position="57"/>
    </location>
</feature>
<keyword evidence="3" id="KW-1185">Reference proteome</keyword>
<proteinExistence type="predicted"/>
<protein>
    <submittedName>
        <fullName evidence="2">Uncharacterized protein</fullName>
    </submittedName>
</protein>
<dbReference type="EMBL" id="OV651818">
    <property type="protein sequence ID" value="CAH1112460.1"/>
    <property type="molecule type" value="Genomic_DNA"/>
</dbReference>
<evidence type="ECO:0000313" key="2">
    <source>
        <dbReference type="EMBL" id="CAH1112460.1"/>
    </source>
</evidence>
<dbReference type="OrthoDB" id="6753304at2759"/>
<reference evidence="2" key="1">
    <citation type="submission" date="2022-01" db="EMBL/GenBank/DDBJ databases">
        <authorList>
            <person name="King R."/>
        </authorList>
    </citation>
    <scope>NUCLEOTIDE SEQUENCE</scope>
</reference>
<sequence>MSNLNFCQIFHNNFCNKMGNSVVCDASKTPNESLINLSEPCVKWITTEKQQPQQQEQQRPKKLEKPTISQMELSEETWRKRLIKLDHQHSIENNLTTDGINKMFNKVEEDIGGKEKMDCHSRMIIDCLKENENTGISIIKCKQILDEFIECTDMARSEKLKQILNDKEHFIKREIHINE</sequence>
<name>A0A9P0GE58_9CUCU</name>
<gene>
    <name evidence="2" type="ORF">PSYICH_LOCUS12771</name>
</gene>
<evidence type="ECO:0000256" key="1">
    <source>
        <dbReference type="SAM" id="MobiDB-lite"/>
    </source>
</evidence>
<organism evidence="2 3">
    <name type="scientific">Psylliodes chrysocephalus</name>
    <dbReference type="NCBI Taxonomy" id="3402493"/>
    <lineage>
        <taxon>Eukaryota</taxon>
        <taxon>Metazoa</taxon>
        <taxon>Ecdysozoa</taxon>
        <taxon>Arthropoda</taxon>
        <taxon>Hexapoda</taxon>
        <taxon>Insecta</taxon>
        <taxon>Pterygota</taxon>
        <taxon>Neoptera</taxon>
        <taxon>Endopterygota</taxon>
        <taxon>Coleoptera</taxon>
        <taxon>Polyphaga</taxon>
        <taxon>Cucujiformia</taxon>
        <taxon>Chrysomeloidea</taxon>
        <taxon>Chrysomelidae</taxon>
        <taxon>Galerucinae</taxon>
        <taxon>Alticini</taxon>
        <taxon>Psylliodes</taxon>
    </lineage>
</organism>